<comment type="subunit">
    <text evidence="10">Monomer. Associates with 30S ribosomal subunit, binds 16S rRNA.</text>
</comment>
<dbReference type="EC" id="3.6.1.-" evidence="10"/>
<dbReference type="InterPro" id="IPR027417">
    <property type="entry name" value="P-loop_NTPase"/>
</dbReference>
<evidence type="ECO:0000256" key="9">
    <source>
        <dbReference type="ARBA" id="ARBA00023134"/>
    </source>
</evidence>
<gene>
    <name evidence="10 13" type="primary">rsgA</name>
    <name evidence="13" type="ORF">V8V93_05770</name>
</gene>
<dbReference type="SUPFAM" id="SSF52540">
    <property type="entry name" value="P-loop containing nucleoside triphosphate hydrolases"/>
    <property type="match status" value="1"/>
</dbReference>
<comment type="function">
    <text evidence="10">One of several proteins that assist in the late maturation steps of the functional core of the 30S ribosomal subunit. Helps release RbfA from mature subunits. May play a role in the assembly of ribosomal proteins into the subunit. Circularly permuted GTPase that catalyzes slow GTP hydrolysis, GTPase activity is stimulated by the 30S ribosomal subunit.</text>
</comment>
<feature type="binding site" evidence="10">
    <location>
        <begin position="162"/>
        <end position="165"/>
    </location>
    <ligand>
        <name>GTP</name>
        <dbReference type="ChEBI" id="CHEBI:37565"/>
    </ligand>
</feature>
<feature type="domain" description="EngC GTPase" evidence="11">
    <location>
        <begin position="123"/>
        <end position="270"/>
    </location>
</feature>
<dbReference type="InterPro" id="IPR004881">
    <property type="entry name" value="Ribosome_biogen_GTPase_RsgA"/>
</dbReference>
<feature type="binding site" evidence="10">
    <location>
        <position position="300"/>
    </location>
    <ligand>
        <name>Zn(2+)</name>
        <dbReference type="ChEBI" id="CHEBI:29105"/>
    </ligand>
</feature>
<dbReference type="PANTHER" id="PTHR32120:SF10">
    <property type="entry name" value="SMALL RIBOSOMAL SUBUNIT BIOGENESIS GTPASE RSGA"/>
    <property type="match status" value="1"/>
</dbReference>
<keyword evidence="5 10" id="KW-0547">Nucleotide-binding</keyword>
<reference evidence="13 14" key="1">
    <citation type="submission" date="2024-03" db="EMBL/GenBank/DDBJ databases">
        <title>Phenotype and Genome Characterization of a Sulfate-Reducing Bacterium Pseudodesulfovibrio sp. strain 5S69, isolated from Petroleum Reservoir in Tatarstan (Russia).</title>
        <authorList>
            <person name="Bidzhieva S.K."/>
            <person name="Kadnikov V."/>
            <person name="Tourova T.P."/>
            <person name="Samigullina S.R."/>
            <person name="Sokolova D.S."/>
            <person name="Poltaraus A.B."/>
            <person name="Avtukh A.N."/>
            <person name="Tereshina V.M."/>
            <person name="Mardanov A.V."/>
            <person name="Nazina T.N."/>
        </authorList>
    </citation>
    <scope>NUCLEOTIDE SEQUENCE [LARGE SCALE GENOMIC DNA]</scope>
    <source>
        <strain evidence="13 14">5S69</strain>
    </source>
</reference>
<dbReference type="RefSeq" id="WP_338669406.1">
    <property type="nucleotide sequence ID" value="NZ_CP146609.1"/>
</dbReference>
<evidence type="ECO:0000259" key="12">
    <source>
        <dbReference type="PROSITE" id="PS51721"/>
    </source>
</evidence>
<evidence type="ECO:0000256" key="4">
    <source>
        <dbReference type="ARBA" id="ARBA00022730"/>
    </source>
</evidence>
<comment type="similarity">
    <text evidence="10">Belongs to the TRAFAC class YlqF/YawG GTPase family. RsgA subfamily.</text>
</comment>
<evidence type="ECO:0000256" key="3">
    <source>
        <dbReference type="ARBA" id="ARBA00022723"/>
    </source>
</evidence>
<evidence type="ECO:0000256" key="7">
    <source>
        <dbReference type="ARBA" id="ARBA00022833"/>
    </source>
</evidence>
<comment type="cofactor">
    <cofactor evidence="10">
        <name>Zn(2+)</name>
        <dbReference type="ChEBI" id="CHEBI:29105"/>
    </cofactor>
    <text evidence="10">Binds 1 zinc ion per subunit.</text>
</comment>
<keyword evidence="1 10" id="KW-0963">Cytoplasm</keyword>
<dbReference type="InterPro" id="IPR030378">
    <property type="entry name" value="G_CP_dom"/>
</dbReference>
<evidence type="ECO:0000256" key="1">
    <source>
        <dbReference type="ARBA" id="ARBA00022490"/>
    </source>
</evidence>
<keyword evidence="2 10" id="KW-0690">Ribosome biogenesis</keyword>
<keyword evidence="14" id="KW-1185">Reference proteome</keyword>
<dbReference type="PROSITE" id="PS51721">
    <property type="entry name" value="G_CP"/>
    <property type="match status" value="1"/>
</dbReference>
<evidence type="ECO:0000259" key="11">
    <source>
        <dbReference type="PROSITE" id="PS50936"/>
    </source>
</evidence>
<feature type="binding site" evidence="10">
    <location>
        <position position="302"/>
    </location>
    <ligand>
        <name>Zn(2+)</name>
        <dbReference type="ChEBI" id="CHEBI:29105"/>
    </ligand>
</feature>
<dbReference type="CDD" id="cd01854">
    <property type="entry name" value="YjeQ_EngC"/>
    <property type="match status" value="1"/>
</dbReference>
<dbReference type="Gene3D" id="1.10.40.50">
    <property type="entry name" value="Probable gtpase engc, domain 3"/>
    <property type="match status" value="1"/>
</dbReference>
<organism evidence="13 14">
    <name type="scientific">Pseudodesulfovibrio methanolicus</name>
    <dbReference type="NCBI Taxonomy" id="3126690"/>
    <lineage>
        <taxon>Bacteria</taxon>
        <taxon>Pseudomonadati</taxon>
        <taxon>Thermodesulfobacteriota</taxon>
        <taxon>Desulfovibrionia</taxon>
        <taxon>Desulfovibrionales</taxon>
        <taxon>Desulfovibrionaceae</taxon>
    </lineage>
</organism>
<feature type="binding site" evidence="10">
    <location>
        <position position="295"/>
    </location>
    <ligand>
        <name>Zn(2+)</name>
        <dbReference type="ChEBI" id="CHEBI:29105"/>
    </ligand>
</feature>
<dbReference type="PROSITE" id="PS50936">
    <property type="entry name" value="ENGC_GTPASE"/>
    <property type="match status" value="1"/>
</dbReference>
<feature type="binding site" evidence="10">
    <location>
        <position position="308"/>
    </location>
    <ligand>
        <name>Zn(2+)</name>
        <dbReference type="ChEBI" id="CHEBI:29105"/>
    </ligand>
</feature>
<keyword evidence="4 10" id="KW-0699">rRNA-binding</keyword>
<keyword evidence="6 10" id="KW-0378">Hydrolase</keyword>
<proteinExistence type="inferred from homology"/>
<evidence type="ECO:0000313" key="13">
    <source>
        <dbReference type="EMBL" id="WWX23709.1"/>
    </source>
</evidence>
<protein>
    <recommendedName>
        <fullName evidence="10">Small ribosomal subunit biogenesis GTPase RsgA</fullName>
        <ecNumber evidence="10">3.6.1.-</ecNumber>
    </recommendedName>
</protein>
<evidence type="ECO:0000256" key="5">
    <source>
        <dbReference type="ARBA" id="ARBA00022741"/>
    </source>
</evidence>
<evidence type="ECO:0000256" key="6">
    <source>
        <dbReference type="ARBA" id="ARBA00022801"/>
    </source>
</evidence>
<dbReference type="Pfam" id="PF03193">
    <property type="entry name" value="RsgA_GTPase"/>
    <property type="match status" value="1"/>
</dbReference>
<keyword evidence="7 10" id="KW-0862">Zinc</keyword>
<dbReference type="PANTHER" id="PTHR32120">
    <property type="entry name" value="SMALL RIBOSOMAL SUBUNIT BIOGENESIS GTPASE RSGA"/>
    <property type="match status" value="1"/>
</dbReference>
<evidence type="ECO:0000256" key="2">
    <source>
        <dbReference type="ARBA" id="ARBA00022517"/>
    </source>
</evidence>
<dbReference type="Proteomes" id="UP001385389">
    <property type="component" value="Chromosome"/>
</dbReference>
<feature type="domain" description="CP-type G" evidence="12">
    <location>
        <begin position="110"/>
        <end position="272"/>
    </location>
</feature>
<name>A0ABZ2IYC6_9BACT</name>
<keyword evidence="9 10" id="KW-0342">GTP-binding</keyword>
<dbReference type="Gene3D" id="3.40.50.300">
    <property type="entry name" value="P-loop containing nucleotide triphosphate hydrolases"/>
    <property type="match status" value="1"/>
</dbReference>
<evidence type="ECO:0000256" key="10">
    <source>
        <dbReference type="HAMAP-Rule" id="MF_01820"/>
    </source>
</evidence>
<keyword evidence="8 10" id="KW-0694">RNA-binding</keyword>
<feature type="binding site" evidence="10">
    <location>
        <begin position="214"/>
        <end position="222"/>
    </location>
    <ligand>
        <name>GTP</name>
        <dbReference type="ChEBI" id="CHEBI:37565"/>
    </ligand>
</feature>
<sequence length="369" mass="40572">MKKQTLFANQDERAKSLRRLGWNDHFERPATNEDLDLNRVARVLSAQRDRFLVTDGRAEWLCSPSGKMRHRRQWDYPVTGDWVLVDESVVQHVLPRKNTLCRGEAGSRGKQDGAAPREQPIAANLDTVFIVCGLDRDYNPRRLERYLALVCNCGMTPVIVLTKTDLHDWPDAVRAETEGLAPGVPVVLTSTLDGSGAGELHGYLEPGKTAAMIGSSGAGKSSLANMLLGEAVQTTAAVSRSVGKGRHTTTSRELIALPGGGLLMDNPGIREIAFASDGAGLDAAFSDIRELAESCRFADCSHRHEPGCAVLHAVDAGGLSQARLDNYRKMQREMDYAQASSEKSADRVEKERWKDVAKAIKRMNKRPRR</sequence>
<comment type="subcellular location">
    <subcellularLocation>
        <location evidence="10">Cytoplasm</location>
    </subcellularLocation>
</comment>
<evidence type="ECO:0000313" key="14">
    <source>
        <dbReference type="Proteomes" id="UP001385389"/>
    </source>
</evidence>
<dbReference type="HAMAP" id="MF_01820">
    <property type="entry name" value="GTPase_RsgA"/>
    <property type="match status" value="1"/>
</dbReference>
<dbReference type="NCBIfam" id="TIGR00157">
    <property type="entry name" value="ribosome small subunit-dependent GTPase A"/>
    <property type="match status" value="1"/>
</dbReference>
<keyword evidence="3 10" id="KW-0479">Metal-binding</keyword>
<accession>A0ABZ2IYC6</accession>
<dbReference type="InterPro" id="IPR010914">
    <property type="entry name" value="RsgA_GTPase_dom"/>
</dbReference>
<dbReference type="EMBL" id="CP146609">
    <property type="protein sequence ID" value="WWX23709.1"/>
    <property type="molecule type" value="Genomic_DNA"/>
</dbReference>
<evidence type="ECO:0000256" key="8">
    <source>
        <dbReference type="ARBA" id="ARBA00022884"/>
    </source>
</evidence>